<dbReference type="InterPro" id="IPR052073">
    <property type="entry name" value="Amide_Lactam_Regulators"/>
</dbReference>
<keyword evidence="6" id="KW-0539">Nucleus</keyword>
<evidence type="ECO:0000256" key="2">
    <source>
        <dbReference type="ARBA" id="ARBA00022833"/>
    </source>
</evidence>
<dbReference type="RefSeq" id="XP_046008243.1">
    <property type="nucleotide sequence ID" value="XM_046161148.1"/>
</dbReference>
<keyword evidence="3" id="KW-0805">Transcription regulation</keyword>
<name>A0A9P8XY41_9PEZI</name>
<feature type="domain" description="Zn(2)-C6 fungal-type" evidence="8">
    <location>
        <begin position="10"/>
        <end position="42"/>
    </location>
</feature>
<feature type="region of interest" description="Disordered" evidence="7">
    <location>
        <begin position="614"/>
        <end position="636"/>
    </location>
</feature>
<sequence length="737" mass="80312">MPLRPRAHVVCTECHSRKVKCDLQAHPDGPCRHCRRSGQPCVPRDGVRKKTRRTTTSTGFQIDGRRSVTAGRQSLSHTESQHTSRPSSNPVTPRPTAFVSSSPVLQDTTADTIGHCATEYYGPHAELISTSTENGILAAPDWRGHIFASIQAHVLPRPTLQHAWTDAYLNQVYYHCPVVDRHEIQATAHDGDGSSIAAETTPPIILLKAAALVGMAAMHHPSHTTFLREGYERLKVLITLGFETDRLNMLKALCLISCHGSVPTSPSATGAAGTGELLNGPGHWTDIAIRQMLLMGLHRRGAYAAGGGQESEEVARRRAGGWRRIFWFLHNCDIFQSACGRRPYLLLHAAGYDVSLPTLDDFVILTPADRLHALVFLETTKLYIIMGKVVALQQQQKQQQQAQPGPQAGPPATSAQQHVDKITKELQAWLQSLPDELVLFDCPMEAQRQQQQHQRQAYSRPVSELMILYFVSIVYLETVRPTHTPPRAEAGFPPPPPPPTPTPPRRAFSTTSLLASSCAVALLDEMLARNDAARLPWQTGSFCLVLALPLIHHVAPPHGLHGAGSCLAGDDAETIWKARRNGELDTLRSVMRDLRPTYGDAETVVRMISGLQASHDSSNSAGAAGLRANSEEEGGEGEVEVEAEVHRSCGGPPASRELFPFPRWFCENMVLLDHVCDSGTGMAVPITSAGCGMLPADAAGGTAGSEVLVEWRGPADDAMFEFSLMDLYGMDFGHILF</sequence>
<evidence type="ECO:0000256" key="5">
    <source>
        <dbReference type="ARBA" id="ARBA00023163"/>
    </source>
</evidence>
<keyword evidence="5" id="KW-0804">Transcription</keyword>
<dbReference type="GO" id="GO:0006351">
    <property type="term" value="P:DNA-templated transcription"/>
    <property type="evidence" value="ECO:0007669"/>
    <property type="project" value="InterPro"/>
</dbReference>
<protein>
    <recommendedName>
        <fullName evidence="8">Zn(2)-C6 fungal-type domain-containing protein</fullName>
    </recommendedName>
</protein>
<dbReference type="CDD" id="cd12148">
    <property type="entry name" value="fungal_TF_MHR"/>
    <property type="match status" value="1"/>
</dbReference>
<dbReference type="PANTHER" id="PTHR47171:SF3">
    <property type="entry name" value="FARA-RELATED"/>
    <property type="match status" value="1"/>
</dbReference>
<keyword evidence="2" id="KW-0862">Zinc</keyword>
<dbReference type="CDD" id="cd00067">
    <property type="entry name" value="GAL4"/>
    <property type="match status" value="1"/>
</dbReference>
<evidence type="ECO:0000313" key="9">
    <source>
        <dbReference type="EMBL" id="KAH7024695.1"/>
    </source>
</evidence>
<dbReference type="PROSITE" id="PS50048">
    <property type="entry name" value="ZN2_CY6_FUNGAL_2"/>
    <property type="match status" value="1"/>
</dbReference>
<evidence type="ECO:0000259" key="8">
    <source>
        <dbReference type="PROSITE" id="PS50048"/>
    </source>
</evidence>
<accession>A0A9P8XY41</accession>
<keyword evidence="10" id="KW-1185">Reference proteome</keyword>
<feature type="region of interest" description="Disordered" evidence="7">
    <location>
        <begin position="35"/>
        <end position="104"/>
    </location>
</feature>
<feature type="compositionally biased region" description="Polar residues" evidence="7">
    <location>
        <begin position="70"/>
        <end position="91"/>
    </location>
</feature>
<feature type="region of interest" description="Disordered" evidence="7">
    <location>
        <begin position="397"/>
        <end position="417"/>
    </location>
</feature>
<reference evidence="9" key="1">
    <citation type="journal article" date="2021" name="Nat. Commun.">
        <title>Genetic determinants of endophytism in the Arabidopsis root mycobiome.</title>
        <authorList>
            <person name="Mesny F."/>
            <person name="Miyauchi S."/>
            <person name="Thiergart T."/>
            <person name="Pickel B."/>
            <person name="Atanasova L."/>
            <person name="Karlsson M."/>
            <person name="Huettel B."/>
            <person name="Barry K.W."/>
            <person name="Haridas S."/>
            <person name="Chen C."/>
            <person name="Bauer D."/>
            <person name="Andreopoulos W."/>
            <person name="Pangilinan J."/>
            <person name="LaButti K."/>
            <person name="Riley R."/>
            <person name="Lipzen A."/>
            <person name="Clum A."/>
            <person name="Drula E."/>
            <person name="Henrissat B."/>
            <person name="Kohler A."/>
            <person name="Grigoriev I.V."/>
            <person name="Martin F.M."/>
            <person name="Hacquard S."/>
        </authorList>
    </citation>
    <scope>NUCLEOTIDE SEQUENCE</scope>
    <source>
        <strain evidence="9">MPI-CAGE-CH-0230</strain>
    </source>
</reference>
<gene>
    <name evidence="9" type="ORF">B0I36DRAFT_387199</name>
</gene>
<evidence type="ECO:0000256" key="1">
    <source>
        <dbReference type="ARBA" id="ARBA00022723"/>
    </source>
</evidence>
<dbReference type="GO" id="GO:0008270">
    <property type="term" value="F:zinc ion binding"/>
    <property type="evidence" value="ECO:0007669"/>
    <property type="project" value="InterPro"/>
</dbReference>
<dbReference type="OrthoDB" id="39175at2759"/>
<dbReference type="SMART" id="SM00066">
    <property type="entry name" value="GAL4"/>
    <property type="match status" value="1"/>
</dbReference>
<dbReference type="AlphaFoldDB" id="A0A9P8XY41"/>
<dbReference type="EMBL" id="JAGTJQ010000009">
    <property type="protein sequence ID" value="KAH7024695.1"/>
    <property type="molecule type" value="Genomic_DNA"/>
</dbReference>
<dbReference type="InterPro" id="IPR001138">
    <property type="entry name" value="Zn2Cys6_DnaBD"/>
</dbReference>
<feature type="compositionally biased region" description="Pro residues" evidence="7">
    <location>
        <begin position="492"/>
        <end position="504"/>
    </location>
</feature>
<dbReference type="Pfam" id="PF04082">
    <property type="entry name" value="Fungal_trans"/>
    <property type="match status" value="1"/>
</dbReference>
<dbReference type="GO" id="GO:0000981">
    <property type="term" value="F:DNA-binding transcription factor activity, RNA polymerase II-specific"/>
    <property type="evidence" value="ECO:0007669"/>
    <property type="project" value="InterPro"/>
</dbReference>
<evidence type="ECO:0000256" key="3">
    <source>
        <dbReference type="ARBA" id="ARBA00023015"/>
    </source>
</evidence>
<dbReference type="InterPro" id="IPR036864">
    <property type="entry name" value="Zn2-C6_fun-type_DNA-bd_sf"/>
</dbReference>
<dbReference type="InterPro" id="IPR007219">
    <property type="entry name" value="XnlR_reg_dom"/>
</dbReference>
<evidence type="ECO:0000313" key="10">
    <source>
        <dbReference type="Proteomes" id="UP000756346"/>
    </source>
</evidence>
<dbReference type="GO" id="GO:0003677">
    <property type="term" value="F:DNA binding"/>
    <property type="evidence" value="ECO:0007669"/>
    <property type="project" value="UniProtKB-KW"/>
</dbReference>
<dbReference type="PROSITE" id="PS00463">
    <property type="entry name" value="ZN2_CY6_FUNGAL_1"/>
    <property type="match status" value="1"/>
</dbReference>
<evidence type="ECO:0000256" key="6">
    <source>
        <dbReference type="ARBA" id="ARBA00023242"/>
    </source>
</evidence>
<dbReference type="Gene3D" id="4.10.240.10">
    <property type="entry name" value="Zn(2)-C6 fungal-type DNA-binding domain"/>
    <property type="match status" value="1"/>
</dbReference>
<comment type="caution">
    <text evidence="9">The sequence shown here is derived from an EMBL/GenBank/DDBJ whole genome shotgun (WGS) entry which is preliminary data.</text>
</comment>
<organism evidence="9 10">
    <name type="scientific">Microdochium trichocladiopsis</name>
    <dbReference type="NCBI Taxonomy" id="1682393"/>
    <lineage>
        <taxon>Eukaryota</taxon>
        <taxon>Fungi</taxon>
        <taxon>Dikarya</taxon>
        <taxon>Ascomycota</taxon>
        <taxon>Pezizomycotina</taxon>
        <taxon>Sordariomycetes</taxon>
        <taxon>Xylariomycetidae</taxon>
        <taxon>Xylariales</taxon>
        <taxon>Microdochiaceae</taxon>
        <taxon>Microdochium</taxon>
    </lineage>
</organism>
<dbReference type="PANTHER" id="PTHR47171">
    <property type="entry name" value="FARA-RELATED"/>
    <property type="match status" value="1"/>
</dbReference>
<keyword evidence="4" id="KW-0238">DNA-binding</keyword>
<dbReference type="SUPFAM" id="SSF57701">
    <property type="entry name" value="Zn2/Cys6 DNA-binding domain"/>
    <property type="match status" value="1"/>
</dbReference>
<dbReference type="Proteomes" id="UP000756346">
    <property type="component" value="Unassembled WGS sequence"/>
</dbReference>
<dbReference type="GeneID" id="70190694"/>
<evidence type="ECO:0000256" key="7">
    <source>
        <dbReference type="SAM" id="MobiDB-lite"/>
    </source>
</evidence>
<dbReference type="Pfam" id="PF00172">
    <property type="entry name" value="Zn_clus"/>
    <property type="match status" value="1"/>
</dbReference>
<evidence type="ECO:0000256" key="4">
    <source>
        <dbReference type="ARBA" id="ARBA00023125"/>
    </source>
</evidence>
<proteinExistence type="predicted"/>
<feature type="region of interest" description="Disordered" evidence="7">
    <location>
        <begin position="485"/>
        <end position="507"/>
    </location>
</feature>
<keyword evidence="1" id="KW-0479">Metal-binding</keyword>